<name>A0A0F6TH25_9CAUD</name>
<evidence type="ECO:0000313" key="2">
    <source>
        <dbReference type="Proteomes" id="UP000033804"/>
    </source>
</evidence>
<reference evidence="1 2" key="1">
    <citation type="journal article" date="2015" name="J. Virol.">
        <title>Sinorhizobium meliloti Phage ?M9 Defines a New Group of T4 Superfamily Phages with Unusual Genomic Features but a Common T=16 Capsid.</title>
        <authorList>
            <person name="Johnson M.C."/>
            <person name="Tatum K.B."/>
            <person name="Lynn J.S."/>
            <person name="Brewer T.E."/>
            <person name="Lu S."/>
            <person name="Washburn B.K."/>
            <person name="Stroupe M.E."/>
            <person name="Jones K.M."/>
        </authorList>
    </citation>
    <scope>NUCLEOTIDE SEQUENCE [LARGE SCALE GENOMIC DNA]</scope>
</reference>
<dbReference type="Proteomes" id="UP000033804">
    <property type="component" value="Segment"/>
</dbReference>
<dbReference type="EMBL" id="KP881232">
    <property type="protein sequence ID" value="AKE44679.1"/>
    <property type="molecule type" value="Genomic_DNA"/>
</dbReference>
<keyword evidence="2" id="KW-1185">Reference proteome</keyword>
<sequence length="178" mass="20328">MNEEMYRLLQSSGGFSRTNNFRVELALPSVLRSWYDVIDVVNLSCSATELPGVSLETIEAGTGPSSKPEMAFASRQRNVDLNFYISKDYKERALFQEWKDLIVDDVTQTVGYYDDYVGELNIFPMKRGQGGIEYNTLIGSKLHQAYPKHIGNIQYSYDADGQIAILPVTMTFYRYELF</sequence>
<dbReference type="KEGG" id="vg:26517731"/>
<evidence type="ECO:0000313" key="1">
    <source>
        <dbReference type="EMBL" id="AKE44679.1"/>
    </source>
</evidence>
<proteinExistence type="predicted"/>
<organism evidence="1 2">
    <name type="scientific">Sinorhizobium phage phiM9</name>
    <dbReference type="NCBI Taxonomy" id="1636182"/>
    <lineage>
        <taxon>Viruses</taxon>
        <taxon>Duplodnaviria</taxon>
        <taxon>Heunggongvirae</taxon>
        <taxon>Uroviricota</taxon>
        <taxon>Caudoviricetes</taxon>
        <taxon>Pootjesviridae</taxon>
        <taxon>Emnonavirus</taxon>
        <taxon>Emnonavirus phiM9</taxon>
    </lineage>
</organism>
<gene>
    <name evidence="1" type="ORF">Sm_phiM9_049</name>
</gene>
<dbReference type="RefSeq" id="YP_009189433.1">
    <property type="nucleotide sequence ID" value="NC_028676.1"/>
</dbReference>
<accession>A0A0F6TH25</accession>
<dbReference type="GeneID" id="26517731"/>
<reference evidence="2" key="2">
    <citation type="submission" date="2015-03" db="EMBL/GenBank/DDBJ databases">
        <title>The genome and structure of Sinorhizobium meliloti phage phiM9.</title>
        <authorList>
            <person name="Johnson M.C."/>
            <person name="Tatum K.B."/>
            <person name="Lynn J.S."/>
            <person name="Brewer T.E."/>
            <person name="Washburn B.K."/>
            <person name="Stroupe M.E."/>
            <person name="Jones K.M."/>
        </authorList>
    </citation>
    <scope>NUCLEOTIDE SEQUENCE [LARGE SCALE GENOMIC DNA]</scope>
</reference>
<protein>
    <submittedName>
        <fullName evidence="1">Putative baseplate tail tube initiator</fullName>
    </submittedName>
</protein>
<dbReference type="OrthoDB" id="10275at10239"/>